<proteinExistence type="predicted"/>
<dbReference type="Gene3D" id="3.40.50.300">
    <property type="entry name" value="P-loop containing nucleotide triphosphate hydrolases"/>
    <property type="match status" value="1"/>
</dbReference>
<evidence type="ECO:0000259" key="1">
    <source>
        <dbReference type="Pfam" id="PF13521"/>
    </source>
</evidence>
<dbReference type="SUPFAM" id="SSF52540">
    <property type="entry name" value="P-loop containing nucleoside triphosphate hydrolases"/>
    <property type="match status" value="1"/>
</dbReference>
<protein>
    <recommendedName>
        <fullName evidence="1">NadR/Ttd14 AAA domain-containing protein</fullName>
    </recommendedName>
</protein>
<reference evidence="2 3" key="1">
    <citation type="journal article" date="2023" name="Plant Dis.">
        <title>First Report of Diplodia intermedia Causing Canker and Dieback Diseases on Apple Trees in Canada.</title>
        <authorList>
            <person name="Ellouze W."/>
            <person name="Ilyukhin E."/>
            <person name="Sulman M."/>
            <person name="Ali S."/>
        </authorList>
    </citation>
    <scope>NUCLEOTIDE SEQUENCE [LARGE SCALE GENOMIC DNA]</scope>
    <source>
        <strain evidence="2 3">M45-28</strain>
    </source>
</reference>
<dbReference type="Proteomes" id="UP001521184">
    <property type="component" value="Unassembled WGS sequence"/>
</dbReference>
<dbReference type="Pfam" id="PF13521">
    <property type="entry name" value="AAA_28"/>
    <property type="match status" value="1"/>
</dbReference>
<evidence type="ECO:0000313" key="3">
    <source>
        <dbReference type="Proteomes" id="UP001521184"/>
    </source>
</evidence>
<organism evidence="2 3">
    <name type="scientific">Diplodia intermedia</name>
    <dbReference type="NCBI Taxonomy" id="856260"/>
    <lineage>
        <taxon>Eukaryota</taxon>
        <taxon>Fungi</taxon>
        <taxon>Dikarya</taxon>
        <taxon>Ascomycota</taxon>
        <taxon>Pezizomycotina</taxon>
        <taxon>Dothideomycetes</taxon>
        <taxon>Dothideomycetes incertae sedis</taxon>
        <taxon>Botryosphaeriales</taxon>
        <taxon>Botryosphaeriaceae</taxon>
        <taxon>Diplodia</taxon>
    </lineage>
</organism>
<comment type="caution">
    <text evidence="2">The sequence shown here is derived from an EMBL/GenBank/DDBJ whole genome shotgun (WGS) entry which is preliminary data.</text>
</comment>
<dbReference type="InterPro" id="IPR038727">
    <property type="entry name" value="NadR/Ttd14_AAA_dom"/>
</dbReference>
<sequence length="216" mass="24675">MFPNIYVVGAQSTGKTTLVNALESHFADAKNRIQNGVHVPAPGVIREVARSVLTQHNFSRDDIRTSTERCLELQRHILAAQWQQERLVLSQSRWFISDRSGLDPITYAQKFGGKSAACILLDCESWHELKERLKSSVVVVCRPETEFLKDDGVRLMPEDIREWEDLHSTFCNILEENGVEYFVRAGVMSAEEYVRMIRMLWDTRFGCNTAGISDSH</sequence>
<evidence type="ECO:0000313" key="2">
    <source>
        <dbReference type="EMBL" id="KAL1647120.1"/>
    </source>
</evidence>
<dbReference type="InterPro" id="IPR027417">
    <property type="entry name" value="P-loop_NTPase"/>
</dbReference>
<keyword evidence="3" id="KW-1185">Reference proteome</keyword>
<dbReference type="EMBL" id="JAKEKT020000013">
    <property type="protein sequence ID" value="KAL1647120.1"/>
    <property type="molecule type" value="Genomic_DNA"/>
</dbReference>
<feature type="domain" description="NadR/Ttd14 AAA" evidence="1">
    <location>
        <begin position="5"/>
        <end position="183"/>
    </location>
</feature>
<accession>A0ABR3TXX6</accession>
<gene>
    <name evidence="2" type="ORF">SLS58_002891</name>
</gene>
<name>A0ABR3TXX6_9PEZI</name>